<dbReference type="EMBL" id="CAKKTJ010000157">
    <property type="protein sequence ID" value="CAH0476561.1"/>
    <property type="molecule type" value="Genomic_DNA"/>
</dbReference>
<dbReference type="GO" id="GO:0005886">
    <property type="term" value="C:plasma membrane"/>
    <property type="evidence" value="ECO:0007669"/>
    <property type="project" value="TreeGrafter"/>
</dbReference>
<reference evidence="8" key="1">
    <citation type="submission" date="2021-11" db="EMBL/GenBank/DDBJ databases">
        <authorList>
            <person name="Islam A."/>
            <person name="Islam S."/>
            <person name="Flora M.S."/>
            <person name="Rahman M."/>
            <person name="Ziaur R.M."/>
            <person name="Epstein J.H."/>
            <person name="Hassan M."/>
            <person name="Klassen M."/>
            <person name="Woodard K."/>
            <person name="Webb A."/>
            <person name="Webby R.J."/>
            <person name="El Zowalaty M.E."/>
        </authorList>
    </citation>
    <scope>NUCLEOTIDE SEQUENCE</scope>
    <source>
        <strain evidence="8">Pbs3</strain>
    </source>
</reference>
<keyword evidence="3" id="KW-0813">Transport</keyword>
<feature type="transmembrane region" description="Helical" evidence="7">
    <location>
        <begin position="181"/>
        <end position="203"/>
    </location>
</feature>
<dbReference type="InterPro" id="IPR002259">
    <property type="entry name" value="Eqnu_transpt"/>
</dbReference>
<dbReference type="AlphaFoldDB" id="A0AAU9L926"/>
<dbReference type="PANTHER" id="PTHR10332:SF10">
    <property type="entry name" value="EQUILIBRATIVE NUCLEOSIDE TRANSPORTER 4"/>
    <property type="match status" value="1"/>
</dbReference>
<evidence type="ECO:0000256" key="3">
    <source>
        <dbReference type="ARBA" id="ARBA00022448"/>
    </source>
</evidence>
<dbReference type="GO" id="GO:0005337">
    <property type="term" value="F:nucleoside transmembrane transporter activity"/>
    <property type="evidence" value="ECO:0007669"/>
    <property type="project" value="InterPro"/>
</dbReference>
<protein>
    <recommendedName>
        <fullName evidence="10">Major facilitator superfamily (MFS) profile domain-containing protein</fullName>
    </recommendedName>
</protein>
<organism evidence="8 9">
    <name type="scientific">Peronospora belbahrii</name>
    <dbReference type="NCBI Taxonomy" id="622444"/>
    <lineage>
        <taxon>Eukaryota</taxon>
        <taxon>Sar</taxon>
        <taxon>Stramenopiles</taxon>
        <taxon>Oomycota</taxon>
        <taxon>Peronosporomycetes</taxon>
        <taxon>Peronosporales</taxon>
        <taxon>Peronosporaceae</taxon>
        <taxon>Peronospora</taxon>
    </lineage>
</organism>
<feature type="transmembrane region" description="Helical" evidence="7">
    <location>
        <begin position="118"/>
        <end position="136"/>
    </location>
</feature>
<sequence length="211" mass="22950">MNRNEKSAKEKQLANQSMGRTLKNLARIFGIIRVPAIAQFLVFFVSLSVFPGFGCAASRNLYPPFNDEAHDLTATWYCSPGIIGSYNYGDFIGRILCTTTVYRVVTMGWALRLSLLRIAFIPLLLIGVAGTSFYAFPFGSMGALAFNIVINLFIGISTGLLSTVTMGVAPRMLKPEDRESGGAVMVFFLFLGIATGSTFGFLISDNGWLGL</sequence>
<evidence type="ECO:0000313" key="9">
    <source>
        <dbReference type="Proteomes" id="UP001160483"/>
    </source>
</evidence>
<comment type="subcellular location">
    <subcellularLocation>
        <location evidence="1">Membrane</location>
        <topology evidence="1">Multi-pass membrane protein</topology>
    </subcellularLocation>
</comment>
<dbReference type="PRINTS" id="PR01130">
    <property type="entry name" value="DERENTRNSPRT"/>
</dbReference>
<evidence type="ECO:0000256" key="6">
    <source>
        <dbReference type="ARBA" id="ARBA00023136"/>
    </source>
</evidence>
<evidence type="ECO:0000256" key="5">
    <source>
        <dbReference type="ARBA" id="ARBA00022989"/>
    </source>
</evidence>
<gene>
    <name evidence="8" type="ORF">PBS003_LOCUS3336</name>
</gene>
<dbReference type="Pfam" id="PF01733">
    <property type="entry name" value="Nucleoside_tran"/>
    <property type="match status" value="1"/>
</dbReference>
<dbReference type="PANTHER" id="PTHR10332">
    <property type="entry name" value="EQUILIBRATIVE NUCLEOSIDE TRANSPORTER"/>
    <property type="match status" value="1"/>
</dbReference>
<keyword evidence="4 7" id="KW-0812">Transmembrane</keyword>
<comment type="caution">
    <text evidence="8">The sequence shown here is derived from an EMBL/GenBank/DDBJ whole genome shotgun (WGS) entry which is preliminary data.</text>
</comment>
<evidence type="ECO:0000256" key="4">
    <source>
        <dbReference type="ARBA" id="ARBA00022692"/>
    </source>
</evidence>
<name>A0AAU9L926_9STRA</name>
<evidence type="ECO:0000256" key="1">
    <source>
        <dbReference type="ARBA" id="ARBA00004141"/>
    </source>
</evidence>
<keyword evidence="5 7" id="KW-1133">Transmembrane helix</keyword>
<proteinExistence type="inferred from homology"/>
<evidence type="ECO:0000256" key="7">
    <source>
        <dbReference type="SAM" id="Phobius"/>
    </source>
</evidence>
<feature type="transmembrane region" description="Helical" evidence="7">
    <location>
        <begin position="148"/>
        <end position="169"/>
    </location>
</feature>
<evidence type="ECO:0008006" key="10">
    <source>
        <dbReference type="Google" id="ProtNLM"/>
    </source>
</evidence>
<evidence type="ECO:0000313" key="8">
    <source>
        <dbReference type="EMBL" id="CAH0476561.1"/>
    </source>
</evidence>
<comment type="similarity">
    <text evidence="2">Belongs to the SLC29A/ENT transporter (TC 2.A.57) family.</text>
</comment>
<keyword evidence="6 7" id="KW-0472">Membrane</keyword>
<dbReference type="Proteomes" id="UP001160483">
    <property type="component" value="Unassembled WGS sequence"/>
</dbReference>
<feature type="transmembrane region" description="Helical" evidence="7">
    <location>
        <begin position="28"/>
        <end position="53"/>
    </location>
</feature>
<evidence type="ECO:0000256" key="2">
    <source>
        <dbReference type="ARBA" id="ARBA00007965"/>
    </source>
</evidence>
<accession>A0AAU9L926</accession>